<dbReference type="OrthoDB" id="3669596at2"/>
<evidence type="ECO:0000256" key="2">
    <source>
        <dbReference type="ARBA" id="ARBA00006411"/>
    </source>
</evidence>
<accession>A0A0N9HVL6</accession>
<evidence type="ECO:0000256" key="1">
    <source>
        <dbReference type="ARBA" id="ARBA00004496"/>
    </source>
</evidence>
<keyword evidence="6" id="KW-1185">Reference proteome</keyword>
<reference evidence="5 6" key="1">
    <citation type="submission" date="2015-07" db="EMBL/GenBank/DDBJ databases">
        <title>Genome sequencing of Kibdelosporangium phytohabitans.</title>
        <authorList>
            <person name="Qin S."/>
            <person name="Xing K."/>
        </authorList>
    </citation>
    <scope>NUCLEOTIDE SEQUENCE [LARGE SCALE GENOMIC DNA]</scope>
    <source>
        <strain evidence="5 6">KLBMP1111</strain>
    </source>
</reference>
<dbReference type="InterPro" id="IPR025734">
    <property type="entry name" value="EspG"/>
</dbReference>
<evidence type="ECO:0000256" key="4">
    <source>
        <dbReference type="ARBA" id="ARBA00023186"/>
    </source>
</evidence>
<keyword evidence="4" id="KW-0143">Chaperone</keyword>
<gene>
    <name evidence="5" type="ORF">AOZ06_22055</name>
</gene>
<comment type="similarity">
    <text evidence="2">Belongs to the EspG family.</text>
</comment>
<evidence type="ECO:0000256" key="3">
    <source>
        <dbReference type="ARBA" id="ARBA00022490"/>
    </source>
</evidence>
<dbReference type="EMBL" id="CP012752">
    <property type="protein sequence ID" value="ALG09235.1"/>
    <property type="molecule type" value="Genomic_DNA"/>
</dbReference>
<dbReference type="STRING" id="860235.AOZ06_22055"/>
<protein>
    <submittedName>
        <fullName evidence="5">Uncharacterized protein</fullName>
    </submittedName>
</protein>
<dbReference type="KEGG" id="kphy:AOZ06_22055"/>
<organism evidence="5 6">
    <name type="scientific">Kibdelosporangium phytohabitans</name>
    <dbReference type="NCBI Taxonomy" id="860235"/>
    <lineage>
        <taxon>Bacteria</taxon>
        <taxon>Bacillati</taxon>
        <taxon>Actinomycetota</taxon>
        <taxon>Actinomycetes</taxon>
        <taxon>Pseudonocardiales</taxon>
        <taxon>Pseudonocardiaceae</taxon>
        <taxon>Kibdelosporangium</taxon>
    </lineage>
</organism>
<dbReference type="Pfam" id="PF14011">
    <property type="entry name" value="ESX-1_EspG"/>
    <property type="match status" value="1"/>
</dbReference>
<evidence type="ECO:0000313" key="6">
    <source>
        <dbReference type="Proteomes" id="UP000063699"/>
    </source>
</evidence>
<evidence type="ECO:0000313" key="5">
    <source>
        <dbReference type="EMBL" id="ALG09235.1"/>
    </source>
</evidence>
<sequence length="256" mass="27393">MAFIARLSAFAVRLLCDRMDIHLPAVITLPHGAFDPAARAAETQRATERLRVDGWLDHRDEVDDRLAIALRVLDQPHYLIDAICHVDARRDAVLAVAGRRAVKLVVTGDQVVVRRIQPSGLAAQAVALLPVLREGHGRSVSLPTDALLAAASTVDGDAAALGSALSHAGVSPAVAHLVASMNTDVVSTAQFGVAVAARDRRMVRGDHVIGWWANDTGGYLAEQHRSSSGESWTTIAPTDSARLARQLDTLLKTVHR</sequence>
<name>A0A0N9HVL6_9PSEU</name>
<comment type="subcellular location">
    <subcellularLocation>
        <location evidence="1">Cytoplasm</location>
    </subcellularLocation>
</comment>
<dbReference type="AlphaFoldDB" id="A0A0N9HVL6"/>
<dbReference type="Proteomes" id="UP000063699">
    <property type="component" value="Chromosome"/>
</dbReference>
<proteinExistence type="inferred from homology"/>
<dbReference type="RefSeq" id="WP_054291139.1">
    <property type="nucleotide sequence ID" value="NZ_CP012752.1"/>
</dbReference>
<keyword evidence="3" id="KW-0963">Cytoplasm</keyword>